<evidence type="ECO:0000256" key="7">
    <source>
        <dbReference type="ARBA" id="ARBA00023170"/>
    </source>
</evidence>
<sequence>MNTSSFNQSNELPFPGPSPTVMILHNTIIILVTIMGNLLLIGAVFRSNRVKRRKRVTPVQVLMLHLTTADILFALLTIFPNLVTIITHYEFHGPDSLCRFVKFLQYSFYVVPLYSSAFLLVAISADRYYAICRPLDSIKMGVYNRPSLYALISWSLALLLSTPQLFLFYKDDQTKECTAFYAEPWMYTVYVCIFNTVVWLLPSALAGIFYTCVCRAVWHSLAIRNTRPRESDVLMSNRTNSPGHIRTCELDRRRIQTVKLTLTIVATNFLLWAPFCLIQVVDALAPAAINPVVATYILLFGNLNSCVNPWMWFIFNRDLMRRANPFYRLPSTKASRTEFTLTERPQSRND</sequence>
<dbReference type="InterPro" id="IPR017452">
    <property type="entry name" value="GPCR_Rhodpsn_7TM"/>
</dbReference>
<dbReference type="PRINTS" id="PR00237">
    <property type="entry name" value="GPCRRHODOPSN"/>
</dbReference>
<dbReference type="InterPro" id="IPR001817">
    <property type="entry name" value="Vasoprsn_rcpt"/>
</dbReference>
<keyword evidence="12" id="KW-1185">Reference proteome</keyword>
<evidence type="ECO:0000313" key="12">
    <source>
        <dbReference type="Proteomes" id="UP000005239"/>
    </source>
</evidence>
<dbReference type="PRINTS" id="PR00896">
    <property type="entry name" value="VASOPRESSINR"/>
</dbReference>
<dbReference type="GO" id="GO:0016020">
    <property type="term" value="C:membrane"/>
    <property type="evidence" value="ECO:0000318"/>
    <property type="project" value="GO_Central"/>
</dbReference>
<feature type="transmembrane region" description="Helical" evidence="10">
    <location>
        <begin position="260"/>
        <end position="281"/>
    </location>
</feature>
<feature type="transmembrane region" description="Helical" evidence="10">
    <location>
        <begin position="66"/>
        <end position="86"/>
    </location>
</feature>
<dbReference type="Gene3D" id="1.20.1070.10">
    <property type="entry name" value="Rhodopsin 7-helix transmembrane proteins"/>
    <property type="match status" value="1"/>
</dbReference>
<reference evidence="12" key="1">
    <citation type="journal article" date="2008" name="Nat. Genet.">
        <title>The Pristionchus pacificus genome provides a unique perspective on nematode lifestyle and parasitism.</title>
        <authorList>
            <person name="Dieterich C."/>
            <person name="Clifton S.W."/>
            <person name="Schuster L.N."/>
            <person name="Chinwalla A."/>
            <person name="Delehaunty K."/>
            <person name="Dinkelacker I."/>
            <person name="Fulton L."/>
            <person name="Fulton R."/>
            <person name="Godfrey J."/>
            <person name="Minx P."/>
            <person name="Mitreva M."/>
            <person name="Roeseler W."/>
            <person name="Tian H."/>
            <person name="Witte H."/>
            <person name="Yang S.P."/>
            <person name="Wilson R.K."/>
            <person name="Sommer R.J."/>
        </authorList>
    </citation>
    <scope>NUCLEOTIDE SEQUENCE [LARGE SCALE GENOMIC DNA]</scope>
    <source>
        <strain evidence="12">PS312</strain>
    </source>
</reference>
<dbReference type="SUPFAM" id="SSF81321">
    <property type="entry name" value="Family A G protein-coupled receptor-like"/>
    <property type="match status" value="1"/>
</dbReference>
<keyword evidence="4 10" id="KW-1133">Transmembrane helix</keyword>
<dbReference type="GO" id="GO:0005886">
    <property type="term" value="C:plasma membrane"/>
    <property type="evidence" value="ECO:0007669"/>
    <property type="project" value="UniProtKB-SubCell"/>
</dbReference>
<keyword evidence="9 10" id="KW-0807">Transducer</keyword>
<keyword evidence="7 10" id="KW-0675">Receptor</keyword>
<dbReference type="OrthoDB" id="5987909at2759"/>
<dbReference type="Proteomes" id="UP000005239">
    <property type="component" value="Unassembled WGS sequence"/>
</dbReference>
<dbReference type="PROSITE" id="PS50262">
    <property type="entry name" value="G_PROTEIN_RECEP_F1_2"/>
    <property type="match status" value="1"/>
</dbReference>
<evidence type="ECO:0000256" key="2">
    <source>
        <dbReference type="ARBA" id="ARBA00022475"/>
    </source>
</evidence>
<gene>
    <name evidence="11" type="primary">WBGene00278356</name>
</gene>
<evidence type="ECO:0000256" key="6">
    <source>
        <dbReference type="ARBA" id="ARBA00023136"/>
    </source>
</evidence>
<evidence type="ECO:0000256" key="1">
    <source>
        <dbReference type="ARBA" id="ARBA00004651"/>
    </source>
</evidence>
<evidence type="ECO:0000256" key="5">
    <source>
        <dbReference type="ARBA" id="ARBA00023040"/>
    </source>
</evidence>
<dbReference type="InterPro" id="IPR052665">
    <property type="entry name" value="Neuropeptide-GPCR"/>
</dbReference>
<accession>A0A8R1YWY4</accession>
<evidence type="ECO:0000256" key="10">
    <source>
        <dbReference type="RuleBase" id="RU046427"/>
    </source>
</evidence>
<dbReference type="InterPro" id="IPR000276">
    <property type="entry name" value="GPCR_Rhodpsn"/>
</dbReference>
<keyword evidence="8 10" id="KW-0325">Glycoprotein</keyword>
<evidence type="ECO:0000256" key="8">
    <source>
        <dbReference type="ARBA" id="ARBA00023180"/>
    </source>
</evidence>
<feature type="transmembrane region" description="Helical" evidence="10">
    <location>
        <begin position="187"/>
        <end position="218"/>
    </location>
</feature>
<feature type="transmembrane region" description="Helical" evidence="10">
    <location>
        <begin position="106"/>
        <end position="125"/>
    </location>
</feature>
<protein>
    <submittedName>
        <fullName evidence="11">Ntr-1</fullName>
    </submittedName>
</protein>
<reference evidence="11" key="2">
    <citation type="submission" date="2022-06" db="UniProtKB">
        <authorList>
            <consortium name="EnsemblMetazoa"/>
        </authorList>
    </citation>
    <scope>IDENTIFICATION</scope>
    <source>
        <strain evidence="11">PS312</strain>
    </source>
</reference>
<comment type="similarity">
    <text evidence="10">Belongs to the G-protein coupled receptor 1 family. Vasopressin/oxytocin receptor subfamily.</text>
</comment>
<evidence type="ECO:0000313" key="11">
    <source>
        <dbReference type="EnsemblMetazoa" id="PPA39987.1"/>
    </source>
</evidence>
<feature type="transmembrane region" description="Helical" evidence="10">
    <location>
        <begin position="20"/>
        <end position="45"/>
    </location>
</feature>
<keyword evidence="3 10" id="KW-0812">Transmembrane</keyword>
<dbReference type="PANTHER" id="PTHR24224">
    <property type="entry name" value="CARDIOACCELERATORY PEPTIDE RECEPTOR-RELATED"/>
    <property type="match status" value="1"/>
</dbReference>
<proteinExistence type="inferred from homology"/>
<evidence type="ECO:0000256" key="3">
    <source>
        <dbReference type="ARBA" id="ARBA00022692"/>
    </source>
</evidence>
<feature type="transmembrane region" description="Helical" evidence="10">
    <location>
        <begin position="146"/>
        <end position="167"/>
    </location>
</feature>
<dbReference type="Pfam" id="PF00001">
    <property type="entry name" value="7tm_1"/>
    <property type="match status" value="1"/>
</dbReference>
<keyword evidence="2" id="KW-1003">Cell membrane</keyword>
<dbReference type="AlphaFoldDB" id="A0A2A6CCL2"/>
<evidence type="ECO:0000256" key="4">
    <source>
        <dbReference type="ARBA" id="ARBA00022989"/>
    </source>
</evidence>
<dbReference type="PANTHER" id="PTHR24224:SF6">
    <property type="entry name" value="CARDIOACCELERATORY PEPTIDE RECEPTOR-RELATED"/>
    <property type="match status" value="1"/>
</dbReference>
<dbReference type="GO" id="GO:0005000">
    <property type="term" value="F:vasopressin receptor activity"/>
    <property type="evidence" value="ECO:0007669"/>
    <property type="project" value="InterPro"/>
</dbReference>
<evidence type="ECO:0000256" key="9">
    <source>
        <dbReference type="ARBA" id="ARBA00023224"/>
    </source>
</evidence>
<comment type="subcellular location">
    <subcellularLocation>
        <location evidence="1 10">Cell membrane</location>
        <topology evidence="1 10">Multi-pass membrane protein</topology>
    </subcellularLocation>
</comment>
<organism evidence="11 12">
    <name type="scientific">Pristionchus pacificus</name>
    <name type="common">Parasitic nematode worm</name>
    <dbReference type="NCBI Taxonomy" id="54126"/>
    <lineage>
        <taxon>Eukaryota</taxon>
        <taxon>Metazoa</taxon>
        <taxon>Ecdysozoa</taxon>
        <taxon>Nematoda</taxon>
        <taxon>Chromadorea</taxon>
        <taxon>Rhabditida</taxon>
        <taxon>Rhabditina</taxon>
        <taxon>Diplogasteromorpha</taxon>
        <taxon>Diplogasteroidea</taxon>
        <taxon>Neodiplogasteridae</taxon>
        <taxon>Pristionchus</taxon>
    </lineage>
</organism>
<keyword evidence="5 10" id="KW-0297">G-protein coupled receptor</keyword>
<dbReference type="PROSITE" id="PS00237">
    <property type="entry name" value="G_PROTEIN_RECEP_F1_1"/>
    <property type="match status" value="1"/>
</dbReference>
<feature type="transmembrane region" description="Helical" evidence="10">
    <location>
        <begin position="293"/>
        <end position="315"/>
    </location>
</feature>
<name>A0A2A6CCL2_PRIPA</name>
<keyword evidence="6 10" id="KW-0472">Membrane</keyword>
<dbReference type="EnsemblMetazoa" id="PPA39987.1">
    <property type="protein sequence ID" value="PPA39987.1"/>
    <property type="gene ID" value="WBGene00278356"/>
</dbReference>
<accession>A0A2A6CCL2</accession>